<dbReference type="InParanoid" id="A0A067PFH6"/>
<evidence type="ECO:0000313" key="2">
    <source>
        <dbReference type="Proteomes" id="UP000027265"/>
    </source>
</evidence>
<dbReference type="Proteomes" id="UP000027265">
    <property type="component" value="Unassembled WGS sequence"/>
</dbReference>
<name>A0A067PFH6_9AGAM</name>
<reference evidence="2" key="1">
    <citation type="journal article" date="2014" name="Proc. Natl. Acad. Sci. U.S.A.">
        <title>Extensive sampling of basidiomycete genomes demonstrates inadequacy of the white-rot/brown-rot paradigm for wood decay fungi.</title>
        <authorList>
            <person name="Riley R."/>
            <person name="Salamov A.A."/>
            <person name="Brown D.W."/>
            <person name="Nagy L.G."/>
            <person name="Floudas D."/>
            <person name="Held B.W."/>
            <person name="Levasseur A."/>
            <person name="Lombard V."/>
            <person name="Morin E."/>
            <person name="Otillar R."/>
            <person name="Lindquist E.A."/>
            <person name="Sun H."/>
            <person name="LaButti K.M."/>
            <person name="Schmutz J."/>
            <person name="Jabbour D."/>
            <person name="Luo H."/>
            <person name="Baker S.E."/>
            <person name="Pisabarro A.G."/>
            <person name="Walton J.D."/>
            <person name="Blanchette R.A."/>
            <person name="Henrissat B."/>
            <person name="Martin F."/>
            <person name="Cullen D."/>
            <person name="Hibbett D.S."/>
            <person name="Grigoriev I.V."/>
        </authorList>
    </citation>
    <scope>NUCLEOTIDE SEQUENCE [LARGE SCALE GENOMIC DNA]</scope>
    <source>
        <strain evidence="2">MUCL 33604</strain>
    </source>
</reference>
<protein>
    <submittedName>
        <fullName evidence="1">Uncharacterized protein</fullName>
    </submittedName>
</protein>
<evidence type="ECO:0000313" key="1">
    <source>
        <dbReference type="EMBL" id="KDQ49772.1"/>
    </source>
</evidence>
<keyword evidence="2" id="KW-1185">Reference proteome</keyword>
<dbReference type="EMBL" id="KL197775">
    <property type="protein sequence ID" value="KDQ49772.1"/>
    <property type="molecule type" value="Genomic_DNA"/>
</dbReference>
<proteinExistence type="predicted"/>
<gene>
    <name evidence="1" type="ORF">JAAARDRAFT_615868</name>
</gene>
<dbReference type="AlphaFoldDB" id="A0A067PFH6"/>
<dbReference type="HOGENOM" id="CLU_2050016_0_0_1"/>
<organism evidence="1 2">
    <name type="scientific">Jaapia argillacea MUCL 33604</name>
    <dbReference type="NCBI Taxonomy" id="933084"/>
    <lineage>
        <taxon>Eukaryota</taxon>
        <taxon>Fungi</taxon>
        <taxon>Dikarya</taxon>
        <taxon>Basidiomycota</taxon>
        <taxon>Agaricomycotina</taxon>
        <taxon>Agaricomycetes</taxon>
        <taxon>Agaricomycetidae</taxon>
        <taxon>Jaapiales</taxon>
        <taxon>Jaapiaceae</taxon>
        <taxon>Jaapia</taxon>
    </lineage>
</organism>
<accession>A0A067PFH6</accession>
<sequence length="120" mass="13572">MLPNRPDWLSRLNFTFTVPNLHPCPRHGRCYRTFTFGFSPSVRHGVLVLNVLGSESRFGVRCRLRARSLQTLVFLVIGGHETVNDVRDAAQLASMPPACRRVSVLIDICIYRPLSSRPPL</sequence>